<dbReference type="Pfam" id="PF21821">
    <property type="entry name" value="Dit_like"/>
    <property type="match status" value="1"/>
</dbReference>
<dbReference type="InterPro" id="IPR048494">
    <property type="entry name" value="Dit-like_N"/>
</dbReference>
<feature type="domain" description="Dit-like phage tail protein N-terminal" evidence="2">
    <location>
        <begin position="14"/>
        <end position="139"/>
    </location>
</feature>
<gene>
    <name evidence="3" type="ORF">FWJ32_01235</name>
</gene>
<feature type="region of interest" description="Disordered" evidence="1">
    <location>
        <begin position="152"/>
        <end position="175"/>
    </location>
</feature>
<proteinExistence type="predicted"/>
<dbReference type="EMBL" id="VTPS01000001">
    <property type="protein sequence ID" value="TZE83533.1"/>
    <property type="molecule type" value="Genomic_DNA"/>
</dbReference>
<dbReference type="Proteomes" id="UP000322976">
    <property type="component" value="Unassembled WGS sequence"/>
</dbReference>
<keyword evidence="4" id="KW-1185">Reference proteome</keyword>
<sequence>MRATRPASINGIEFDVLINQTTTYEADIPEYPTEKGYSVEDTIILKPLLIDLTIFLTDTPVTWAKRFGKNRNRVKAVTEELKRLYFNKQPVTFTTSEGTWKNMGIVSITIPKTAETGYACEIPIKLKQIRVTEAKTVAIQASYGKSGATGANAGTISSKNATNSTNKSEQKKDSKKAASILYGLADSAKLFG</sequence>
<evidence type="ECO:0000313" key="3">
    <source>
        <dbReference type="EMBL" id="TZE83533.1"/>
    </source>
</evidence>
<evidence type="ECO:0000256" key="1">
    <source>
        <dbReference type="SAM" id="MobiDB-lite"/>
    </source>
</evidence>
<evidence type="ECO:0000313" key="4">
    <source>
        <dbReference type="Proteomes" id="UP000322976"/>
    </source>
</evidence>
<dbReference type="AlphaFoldDB" id="A0A5D8QJ58"/>
<protein>
    <recommendedName>
        <fullName evidence="2">Dit-like phage tail protein N-terminal domain-containing protein</fullName>
    </recommendedName>
</protein>
<dbReference type="RefSeq" id="WP_149544151.1">
    <property type="nucleotide sequence ID" value="NZ_VTPS01000001.1"/>
</dbReference>
<evidence type="ECO:0000259" key="2">
    <source>
        <dbReference type="Pfam" id="PF21821"/>
    </source>
</evidence>
<accession>A0A5D8QJ58</accession>
<comment type="caution">
    <text evidence="3">The sequence shown here is derived from an EMBL/GenBank/DDBJ whole genome shotgun (WGS) entry which is preliminary data.</text>
</comment>
<name>A0A5D8QJ58_9THEO</name>
<feature type="compositionally biased region" description="Low complexity" evidence="1">
    <location>
        <begin position="157"/>
        <end position="167"/>
    </location>
</feature>
<reference evidence="3 4" key="1">
    <citation type="submission" date="2019-08" db="EMBL/GenBank/DDBJ databases">
        <title>Calorimonas adulescens gen. nov., sp. nov., an anaerobic thermophilic bacterium from Sakhalin hot spring.</title>
        <authorList>
            <person name="Khomyakova M.A."/>
            <person name="Merkel A.Y."/>
            <person name="Novikov A."/>
            <person name="Bonch-Osmolovskaya E.A."/>
            <person name="Slobodkin A.I."/>
        </authorList>
    </citation>
    <scope>NUCLEOTIDE SEQUENCE [LARGE SCALE GENOMIC DNA]</scope>
    <source>
        <strain evidence="3 4">A05MB</strain>
    </source>
</reference>
<organism evidence="3 4">
    <name type="scientific">Calorimonas adulescens</name>
    <dbReference type="NCBI Taxonomy" id="2606906"/>
    <lineage>
        <taxon>Bacteria</taxon>
        <taxon>Bacillati</taxon>
        <taxon>Bacillota</taxon>
        <taxon>Clostridia</taxon>
        <taxon>Thermoanaerobacterales</taxon>
        <taxon>Thermoanaerobacteraceae</taxon>
        <taxon>Calorimonas</taxon>
    </lineage>
</organism>